<proteinExistence type="predicted"/>
<evidence type="ECO:0000313" key="4">
    <source>
        <dbReference type="Proteomes" id="UP000230551"/>
    </source>
</evidence>
<evidence type="ECO:0000313" key="3">
    <source>
        <dbReference type="EMBL" id="PIB77595.1"/>
    </source>
</evidence>
<gene>
    <name evidence="3" type="ORF">CQY22_001220</name>
</gene>
<dbReference type="OrthoDB" id="4727912at2"/>
<sequence length="156" mass="17496">MTEPHRDWTDQPAEDAGLADIWRRRFAFYDAYGTPNSSPEAQQAFKALPFGTRMRISGNFLAALFGPLYFFAKGMWRKGLSLLGLGLALGVVVAYTDFGGAIDRALNFVVPMIALLTANWCYYLQVRFRSESWNPFEGMTSHRPPGRRPEAHAADS</sequence>
<dbReference type="STRING" id="85968.GCA_900073015_01604"/>
<dbReference type="InterPro" id="IPR024399">
    <property type="entry name" value="DUF2628"/>
</dbReference>
<reference evidence="3 4" key="1">
    <citation type="journal article" date="2017" name="Infect. Genet. Evol.">
        <title>The new phylogeny of the genus Mycobacterium: The old and the news.</title>
        <authorList>
            <person name="Tortoli E."/>
            <person name="Fedrizzi T."/>
            <person name="Meehan C.J."/>
            <person name="Trovato A."/>
            <person name="Grottola A."/>
            <person name="Giacobazzi E."/>
            <person name="Serpini G.F."/>
            <person name="Tagliazucchi S."/>
            <person name="Fabio A."/>
            <person name="Bettua C."/>
            <person name="Bertorelli R."/>
            <person name="Frascaro F."/>
            <person name="De Sanctis V."/>
            <person name="Pecorari M."/>
            <person name="Jousson O."/>
            <person name="Segata N."/>
            <person name="Cirillo D.M."/>
        </authorList>
    </citation>
    <scope>NUCLEOTIDE SEQUENCE [LARGE SCALE GENOMIC DNA]</scope>
    <source>
        <strain evidence="3 4">CIP1034565</strain>
    </source>
</reference>
<dbReference type="AlphaFoldDB" id="A0A2G5PH09"/>
<dbReference type="Proteomes" id="UP000230551">
    <property type="component" value="Unassembled WGS sequence"/>
</dbReference>
<feature type="transmembrane region" description="Helical" evidence="2">
    <location>
        <begin position="56"/>
        <end position="72"/>
    </location>
</feature>
<keyword evidence="2" id="KW-1133">Transmembrane helix</keyword>
<dbReference type="Pfam" id="PF10947">
    <property type="entry name" value="DUF2628"/>
    <property type="match status" value="1"/>
</dbReference>
<feature type="transmembrane region" description="Helical" evidence="2">
    <location>
        <begin position="79"/>
        <end position="98"/>
    </location>
</feature>
<keyword evidence="2" id="KW-0812">Transmembrane</keyword>
<name>A0A2G5PH09_9MYCO</name>
<comment type="caution">
    <text evidence="3">The sequence shown here is derived from an EMBL/GenBank/DDBJ whole genome shotgun (WGS) entry which is preliminary data.</text>
</comment>
<evidence type="ECO:0000256" key="2">
    <source>
        <dbReference type="SAM" id="Phobius"/>
    </source>
</evidence>
<organism evidence="3 4">
    <name type="scientific">Mycolicibacterium brumae</name>
    <dbReference type="NCBI Taxonomy" id="85968"/>
    <lineage>
        <taxon>Bacteria</taxon>
        <taxon>Bacillati</taxon>
        <taxon>Actinomycetota</taxon>
        <taxon>Actinomycetes</taxon>
        <taxon>Mycobacteriales</taxon>
        <taxon>Mycobacteriaceae</taxon>
        <taxon>Mycolicibacterium</taxon>
    </lineage>
</organism>
<protein>
    <submittedName>
        <fullName evidence="3">DUF2628 domain-containing protein</fullName>
    </submittedName>
</protein>
<dbReference type="RefSeq" id="WP_090588380.1">
    <property type="nucleotide sequence ID" value="NZ_CP104302.1"/>
</dbReference>
<accession>A0A2G5PH09</accession>
<keyword evidence="2" id="KW-0472">Membrane</keyword>
<evidence type="ECO:0000256" key="1">
    <source>
        <dbReference type="SAM" id="MobiDB-lite"/>
    </source>
</evidence>
<keyword evidence="4" id="KW-1185">Reference proteome</keyword>
<dbReference type="EMBL" id="PDCN02000001">
    <property type="protein sequence ID" value="PIB77595.1"/>
    <property type="molecule type" value="Genomic_DNA"/>
</dbReference>
<feature type="transmembrane region" description="Helical" evidence="2">
    <location>
        <begin position="104"/>
        <end position="124"/>
    </location>
</feature>
<feature type="region of interest" description="Disordered" evidence="1">
    <location>
        <begin position="137"/>
        <end position="156"/>
    </location>
</feature>
<feature type="compositionally biased region" description="Basic and acidic residues" evidence="1">
    <location>
        <begin position="147"/>
        <end position="156"/>
    </location>
</feature>